<organism evidence="1 2">
    <name type="scientific">Kushneria phyllosphaerae</name>
    <dbReference type="NCBI Taxonomy" id="2100822"/>
    <lineage>
        <taxon>Bacteria</taxon>
        <taxon>Pseudomonadati</taxon>
        <taxon>Pseudomonadota</taxon>
        <taxon>Gammaproteobacteria</taxon>
        <taxon>Oceanospirillales</taxon>
        <taxon>Halomonadaceae</taxon>
        <taxon>Kushneria</taxon>
    </lineage>
</organism>
<sequence>MIRDRARLKSARVGINLDQFEDDLIEALVAYTGTEKATLVRELVMRAALDLLGVASQQEFDTVSMMDFKPVANLH</sequence>
<dbReference type="Proteomes" id="UP000244934">
    <property type="component" value="Unassembled WGS sequence"/>
</dbReference>
<accession>A0A2R8CQR5</accession>
<evidence type="ECO:0000313" key="2">
    <source>
        <dbReference type="Proteomes" id="UP000244934"/>
    </source>
</evidence>
<evidence type="ECO:0008006" key="3">
    <source>
        <dbReference type="Google" id="ProtNLM"/>
    </source>
</evidence>
<proteinExistence type="predicted"/>
<dbReference type="OrthoDB" id="8704583at2"/>
<gene>
    <name evidence="1" type="ORF">KSP9073_03288</name>
</gene>
<dbReference type="AlphaFoldDB" id="A0A2R8CQR5"/>
<evidence type="ECO:0000313" key="1">
    <source>
        <dbReference type="EMBL" id="SPJ35230.1"/>
    </source>
</evidence>
<name>A0A2R8CQR5_9GAMM</name>
<dbReference type="RefSeq" id="WP_108844032.1">
    <property type="nucleotide sequence ID" value="NZ_ONZI01000005.1"/>
</dbReference>
<protein>
    <recommendedName>
        <fullName evidence="3">Ribbon-helix-helix protein CopG domain-containing protein</fullName>
    </recommendedName>
</protein>
<reference evidence="2" key="1">
    <citation type="submission" date="2018-03" db="EMBL/GenBank/DDBJ databases">
        <authorList>
            <person name="Navarro De La Torre S."/>
        </authorList>
    </citation>
    <scope>NUCLEOTIDE SEQUENCE [LARGE SCALE GENOMIC DNA]</scope>
    <source>
        <strain evidence="2">EAod3</strain>
    </source>
</reference>
<keyword evidence="2" id="KW-1185">Reference proteome</keyword>
<dbReference type="EMBL" id="ONZI01000005">
    <property type="protein sequence ID" value="SPJ35230.1"/>
    <property type="molecule type" value="Genomic_DNA"/>
</dbReference>